<dbReference type="InterPro" id="IPR052340">
    <property type="entry name" value="RNase_Y/CdgJ"/>
</dbReference>
<dbReference type="Pfam" id="PF08668">
    <property type="entry name" value="HDOD"/>
    <property type="match status" value="1"/>
</dbReference>
<feature type="domain" description="HDOD" evidence="1">
    <location>
        <begin position="30"/>
        <end position="222"/>
    </location>
</feature>
<dbReference type="PROSITE" id="PS51833">
    <property type="entry name" value="HDOD"/>
    <property type="match status" value="1"/>
</dbReference>
<gene>
    <name evidence="2" type="ORF">ENJ96_05590</name>
</gene>
<accession>A0A7V5P0D7</accession>
<name>A0A7V5P0D7_9BACT</name>
<protein>
    <submittedName>
        <fullName evidence="2">HDOD domain-containing protein</fullName>
    </submittedName>
</protein>
<organism evidence="2">
    <name type="scientific">Thermodesulfatator atlanticus</name>
    <dbReference type="NCBI Taxonomy" id="501497"/>
    <lineage>
        <taxon>Bacteria</taxon>
        <taxon>Pseudomonadati</taxon>
        <taxon>Thermodesulfobacteriota</taxon>
        <taxon>Thermodesulfobacteria</taxon>
        <taxon>Thermodesulfobacteriales</taxon>
        <taxon>Thermodesulfatatoraceae</taxon>
        <taxon>Thermodesulfatator</taxon>
    </lineage>
</organism>
<dbReference type="PANTHER" id="PTHR33525:SF3">
    <property type="entry name" value="RIBONUCLEASE Y"/>
    <property type="match status" value="1"/>
</dbReference>
<dbReference type="Gene3D" id="1.10.3210.10">
    <property type="entry name" value="Hypothetical protein af1432"/>
    <property type="match status" value="1"/>
</dbReference>
<dbReference type="SUPFAM" id="SSF109604">
    <property type="entry name" value="HD-domain/PDEase-like"/>
    <property type="match status" value="1"/>
</dbReference>
<dbReference type="PANTHER" id="PTHR33525">
    <property type="match status" value="1"/>
</dbReference>
<dbReference type="InterPro" id="IPR013976">
    <property type="entry name" value="HDOD"/>
</dbReference>
<dbReference type="EMBL" id="DROK01000160">
    <property type="protein sequence ID" value="HHI97309.1"/>
    <property type="molecule type" value="Genomic_DNA"/>
</dbReference>
<comment type="caution">
    <text evidence="2">The sequence shown here is derived from an EMBL/GenBank/DDBJ whole genome shotgun (WGS) entry which is preliminary data.</text>
</comment>
<evidence type="ECO:0000259" key="1">
    <source>
        <dbReference type="PROSITE" id="PS51833"/>
    </source>
</evidence>
<proteinExistence type="predicted"/>
<sequence>MIFKNLTQKINRYAALATGDFEKIFKDFKVPSLPDIVTKIMTMIRDPEASINEIAALLGYDPGLASQILQMVNSAYLSLSRPVNSLNQAVNILGLKQIESLVVSYGITRIIKDPHKEGFDLAAFWTDSLFRALFARKLVPTEKKEEVFLAALLQDIALPVLLTNWYDVYQKAYLRRGQGKRRLNEVEKETLSWHHAQAGAWLAQKWRLSETIICAVGLHISPPQTFQNLPLKDEVFEIVAFSSSIPSVLEEEPSWEDWFSFTEAGLFAEKAALSALNSAREQLLDTARGFGLKVREPIPPPHR</sequence>
<dbReference type="AlphaFoldDB" id="A0A7V5P0D7"/>
<evidence type="ECO:0000313" key="2">
    <source>
        <dbReference type="EMBL" id="HHI97309.1"/>
    </source>
</evidence>
<reference evidence="2" key="1">
    <citation type="journal article" date="2020" name="mSystems">
        <title>Genome- and Community-Level Interaction Insights into Carbon Utilization and Element Cycling Functions of Hydrothermarchaeota in Hydrothermal Sediment.</title>
        <authorList>
            <person name="Zhou Z."/>
            <person name="Liu Y."/>
            <person name="Xu W."/>
            <person name="Pan J."/>
            <person name="Luo Z.H."/>
            <person name="Li M."/>
        </authorList>
    </citation>
    <scope>NUCLEOTIDE SEQUENCE [LARGE SCALE GENOMIC DNA]</scope>
    <source>
        <strain evidence="2">HyVt-533</strain>
    </source>
</reference>
<dbReference type="Proteomes" id="UP000886101">
    <property type="component" value="Unassembled WGS sequence"/>
</dbReference>